<feature type="transmembrane region" description="Helical" evidence="16">
    <location>
        <begin position="122"/>
        <end position="143"/>
    </location>
</feature>
<reference evidence="19" key="1">
    <citation type="submission" date="2017-11" db="EMBL/GenBank/DDBJ databases">
        <authorList>
            <person name="Lima N.C."/>
            <person name="Parody-Merino A.M."/>
            <person name="Battley P.F."/>
            <person name="Fidler A.E."/>
            <person name="Prosdocimi F."/>
        </authorList>
    </citation>
    <scope>NUCLEOTIDE SEQUENCE [LARGE SCALE GENOMIC DNA]</scope>
</reference>
<keyword evidence="10 18" id="KW-0675">Receptor</keyword>
<dbReference type="Pfam" id="PF16015">
    <property type="entry name" value="Promethin"/>
    <property type="match status" value="1"/>
</dbReference>
<dbReference type="PANTHER" id="PTHR24229">
    <property type="entry name" value="NEUROPEPTIDES RECEPTOR"/>
    <property type="match status" value="1"/>
</dbReference>
<feature type="transmembrane region" description="Helical" evidence="16">
    <location>
        <begin position="149"/>
        <end position="174"/>
    </location>
</feature>
<keyword evidence="11" id="KW-0325">Glycoprotein</keyword>
<dbReference type="GO" id="GO:0005886">
    <property type="term" value="C:plasma membrane"/>
    <property type="evidence" value="ECO:0007669"/>
    <property type="project" value="UniProtKB-SubCell"/>
</dbReference>
<evidence type="ECO:0000256" key="12">
    <source>
        <dbReference type="ARBA" id="ARBA00023224"/>
    </source>
</evidence>
<keyword evidence="9" id="KW-1015">Disulfide bond</keyword>
<gene>
    <name evidence="18" type="ORF">llap_6024</name>
</gene>
<organism evidence="18 19">
    <name type="scientific">Limosa lapponica baueri</name>
    <dbReference type="NCBI Taxonomy" id="1758121"/>
    <lineage>
        <taxon>Eukaryota</taxon>
        <taxon>Metazoa</taxon>
        <taxon>Chordata</taxon>
        <taxon>Craniata</taxon>
        <taxon>Vertebrata</taxon>
        <taxon>Euteleostomi</taxon>
        <taxon>Archelosauria</taxon>
        <taxon>Archosauria</taxon>
        <taxon>Dinosauria</taxon>
        <taxon>Saurischia</taxon>
        <taxon>Theropoda</taxon>
        <taxon>Coelurosauria</taxon>
        <taxon>Aves</taxon>
        <taxon>Neognathae</taxon>
        <taxon>Neoaves</taxon>
        <taxon>Charadriiformes</taxon>
        <taxon>Scolopacidae</taxon>
        <taxon>Limosa</taxon>
    </lineage>
</organism>
<dbReference type="Proteomes" id="UP000233556">
    <property type="component" value="Unassembled WGS sequence"/>
</dbReference>
<evidence type="ECO:0000256" key="8">
    <source>
        <dbReference type="ARBA" id="ARBA00023136"/>
    </source>
</evidence>
<evidence type="ECO:0000256" key="5">
    <source>
        <dbReference type="ARBA" id="ARBA00022692"/>
    </source>
</evidence>
<comment type="subunit">
    <text evidence="2">Interacts with NCDN.</text>
</comment>
<sequence>MRNKHPSKGMGKDREMPSTPYTSTECMIEQDPLFFRKKYFIFTTCLHEAVTNRTLILREIGWPSENWVCRRFRIVAEDYKMPKEMQELQKQWHSIVQTIHSNSNVVAFMNSRVGQYLDDHPFVALSVLVFIAVSAIPVAFFLIFVVATAIMACIGVIVMEGVVIAIGGIALLCVLCGLGALSLGVSGVLSLSYVVISTLVNYWYASRDQIQKQEVNGSLPQKSPLVLDLAANNGKSDPGRMSYGSFIMPTLFGIICLLGIIGNSLVICTVLKKSSPSSTVPDIFIISLSMVDLLFLLGMPFLIHQLLGNGAWHFGETMCTIITALDANSQFTSTYILTAMSIDRYLATVYPFTSTRFRKPSVAIFVICVLWALSFLSITPVWMYAQLIPLPGGLLGCGIRLPDPQRDIYWYTLYQFFLVFAIPFALITVAYRRILLKMARTSEALMSQRCTRARTKKLTRTAIAICVAFFICWAPFHILQLAQLAMTRPTLPFYYAYNVAISLGYANSCLNPFIYILLGQNFRRQLGVPVGPAAAGQASPHRSKSIREDAIELGQPLLHLVSISGR</sequence>
<dbReference type="AlphaFoldDB" id="A0A2I0UC98"/>
<evidence type="ECO:0000256" key="6">
    <source>
        <dbReference type="ARBA" id="ARBA00022989"/>
    </source>
</evidence>
<dbReference type="GO" id="GO:0042923">
    <property type="term" value="F:neuropeptide binding"/>
    <property type="evidence" value="ECO:0007669"/>
    <property type="project" value="TreeGrafter"/>
</dbReference>
<evidence type="ECO:0000256" key="10">
    <source>
        <dbReference type="ARBA" id="ARBA00023170"/>
    </source>
</evidence>
<evidence type="ECO:0000256" key="14">
    <source>
        <dbReference type="ARBA" id="ARBA00033115"/>
    </source>
</evidence>
<feature type="region of interest" description="Disordered" evidence="15">
    <location>
        <begin position="1"/>
        <end position="22"/>
    </location>
</feature>
<feature type="transmembrane region" description="Helical" evidence="16">
    <location>
        <begin position="246"/>
        <end position="271"/>
    </location>
</feature>
<dbReference type="Gene3D" id="1.20.1070.10">
    <property type="entry name" value="Rhodopsin 7-helix transmembrane proteins"/>
    <property type="match status" value="1"/>
</dbReference>
<keyword evidence="5 16" id="KW-0812">Transmembrane</keyword>
<protein>
    <recommendedName>
        <fullName evidence="3">Melanin-concentrating hormone receptor 1</fullName>
    </recommendedName>
    <alternativeName>
        <fullName evidence="14">G-protein coupled receptor 24</fullName>
    </alternativeName>
    <alternativeName>
        <fullName evidence="13">MCH-1R</fullName>
    </alternativeName>
</protein>
<keyword evidence="19" id="KW-1185">Reference proteome</keyword>
<keyword evidence="8 16" id="KW-0472">Membrane</keyword>
<feature type="transmembrane region" description="Helical" evidence="16">
    <location>
        <begin position="494"/>
        <end position="518"/>
    </location>
</feature>
<comment type="subcellular location">
    <subcellularLocation>
        <location evidence="1">Cell membrane</location>
        <topology evidence="1">Multi-pass membrane protein</topology>
    </subcellularLocation>
</comment>
<feature type="domain" description="G-protein coupled receptors family 1 profile" evidence="17">
    <location>
        <begin position="262"/>
        <end position="515"/>
    </location>
</feature>
<dbReference type="InterPro" id="IPR017452">
    <property type="entry name" value="GPCR_Rhodpsn_7TM"/>
</dbReference>
<evidence type="ECO:0000256" key="16">
    <source>
        <dbReference type="SAM" id="Phobius"/>
    </source>
</evidence>
<feature type="transmembrane region" description="Helical" evidence="16">
    <location>
        <begin position="462"/>
        <end position="482"/>
    </location>
</feature>
<keyword evidence="7" id="KW-0297">G-protein coupled receptor</keyword>
<dbReference type="OrthoDB" id="6076970at2759"/>
<evidence type="ECO:0000256" key="1">
    <source>
        <dbReference type="ARBA" id="ARBA00004651"/>
    </source>
</evidence>
<feature type="transmembrane region" description="Helical" evidence="16">
    <location>
        <begin position="362"/>
        <end position="385"/>
    </location>
</feature>
<dbReference type="PRINTS" id="PR01783">
    <property type="entry name" value="MCHRECEPTOR"/>
</dbReference>
<dbReference type="GO" id="GO:0043005">
    <property type="term" value="C:neuron projection"/>
    <property type="evidence" value="ECO:0007669"/>
    <property type="project" value="TreeGrafter"/>
</dbReference>
<evidence type="ECO:0000313" key="19">
    <source>
        <dbReference type="Proteomes" id="UP000233556"/>
    </source>
</evidence>
<dbReference type="SUPFAM" id="SSF81321">
    <property type="entry name" value="Family A G protein-coupled receptor-like"/>
    <property type="match status" value="1"/>
</dbReference>
<evidence type="ECO:0000256" key="11">
    <source>
        <dbReference type="ARBA" id="ARBA00023180"/>
    </source>
</evidence>
<dbReference type="PANTHER" id="PTHR24229:SF91">
    <property type="entry name" value="MELANIN-CONCENTRATING HORMONE RECEPTOR 1"/>
    <property type="match status" value="1"/>
</dbReference>
<keyword evidence="4" id="KW-1003">Cell membrane</keyword>
<dbReference type="InterPro" id="IPR004047">
    <property type="entry name" value="MCHR1"/>
</dbReference>
<evidence type="ECO:0000256" key="13">
    <source>
        <dbReference type="ARBA" id="ARBA00032830"/>
    </source>
</evidence>
<evidence type="ECO:0000256" key="4">
    <source>
        <dbReference type="ARBA" id="ARBA00022475"/>
    </source>
</evidence>
<name>A0A2I0UC98_LIMLA</name>
<dbReference type="EMBL" id="KZ505880">
    <property type="protein sequence ID" value="PKU43665.1"/>
    <property type="molecule type" value="Genomic_DNA"/>
</dbReference>
<dbReference type="InterPro" id="IPR008361">
    <property type="entry name" value="MCH_rcpt"/>
</dbReference>
<feature type="transmembrane region" description="Helical" evidence="16">
    <location>
        <begin position="283"/>
        <end position="303"/>
    </location>
</feature>
<dbReference type="PRINTS" id="PR00237">
    <property type="entry name" value="GPCRRHODOPSN"/>
</dbReference>
<dbReference type="GO" id="GO:0030273">
    <property type="term" value="F:melanin-concentrating hormone receptor activity"/>
    <property type="evidence" value="ECO:0007669"/>
    <property type="project" value="InterPro"/>
</dbReference>
<dbReference type="FunFam" id="1.20.1070.10:FF:000115">
    <property type="entry name" value="Melanin-concentrating hormone receptor 1"/>
    <property type="match status" value="1"/>
</dbReference>
<evidence type="ECO:0000256" key="9">
    <source>
        <dbReference type="ARBA" id="ARBA00023157"/>
    </source>
</evidence>
<proteinExistence type="predicted"/>
<feature type="transmembrane region" description="Helical" evidence="16">
    <location>
        <begin position="181"/>
        <end position="204"/>
    </location>
</feature>
<dbReference type="GO" id="GO:0007218">
    <property type="term" value="P:neuropeptide signaling pathway"/>
    <property type="evidence" value="ECO:0007669"/>
    <property type="project" value="InterPro"/>
</dbReference>
<evidence type="ECO:0000256" key="15">
    <source>
        <dbReference type="SAM" id="MobiDB-lite"/>
    </source>
</evidence>
<feature type="transmembrane region" description="Helical" evidence="16">
    <location>
        <begin position="408"/>
        <end position="431"/>
    </location>
</feature>
<keyword evidence="12" id="KW-0807">Transducer</keyword>
<reference evidence="19" key="2">
    <citation type="submission" date="2017-12" db="EMBL/GenBank/DDBJ databases">
        <title>Genome sequence of the Bar-tailed Godwit (Limosa lapponica baueri).</title>
        <authorList>
            <person name="Lima N.C.B."/>
            <person name="Parody-Merino A.M."/>
            <person name="Battley P.F."/>
            <person name="Fidler A.E."/>
            <person name="Prosdocimi F."/>
        </authorList>
    </citation>
    <scope>NUCLEOTIDE SEQUENCE [LARGE SCALE GENOMIC DNA]</scope>
</reference>
<evidence type="ECO:0000313" key="18">
    <source>
        <dbReference type="EMBL" id="PKU43665.1"/>
    </source>
</evidence>
<evidence type="ECO:0000256" key="3">
    <source>
        <dbReference type="ARBA" id="ARBA00022022"/>
    </source>
</evidence>
<accession>A0A2I0UC98</accession>
<evidence type="ECO:0000256" key="7">
    <source>
        <dbReference type="ARBA" id="ARBA00023040"/>
    </source>
</evidence>
<dbReference type="PRINTS" id="PR01507">
    <property type="entry name" value="MCH1RECEPTOR"/>
</dbReference>
<evidence type="ECO:0000259" key="17">
    <source>
        <dbReference type="PROSITE" id="PS50262"/>
    </source>
</evidence>
<dbReference type="InterPro" id="IPR000276">
    <property type="entry name" value="GPCR_Rhodpsn"/>
</dbReference>
<keyword evidence="6 16" id="KW-1133">Transmembrane helix</keyword>
<evidence type="ECO:0000256" key="2">
    <source>
        <dbReference type="ARBA" id="ARBA00011509"/>
    </source>
</evidence>
<dbReference type="Pfam" id="PF00001">
    <property type="entry name" value="7tm_1"/>
    <property type="match status" value="1"/>
</dbReference>
<dbReference type="PROSITE" id="PS50262">
    <property type="entry name" value="G_PROTEIN_RECEP_F1_2"/>
    <property type="match status" value="1"/>
</dbReference>